<keyword evidence="1" id="KW-0812">Transmembrane</keyword>
<dbReference type="EMBL" id="JAZDQT010000004">
    <property type="protein sequence ID" value="MEE1947246.1"/>
    <property type="molecule type" value="Genomic_DNA"/>
</dbReference>
<feature type="transmembrane region" description="Helical" evidence="1">
    <location>
        <begin position="143"/>
        <end position="163"/>
    </location>
</feature>
<organism evidence="2 3">
    <name type="scientific">Pedobacter albus</name>
    <dbReference type="NCBI Taxonomy" id="3113905"/>
    <lineage>
        <taxon>Bacteria</taxon>
        <taxon>Pseudomonadati</taxon>
        <taxon>Bacteroidota</taxon>
        <taxon>Sphingobacteriia</taxon>
        <taxon>Sphingobacteriales</taxon>
        <taxon>Sphingobacteriaceae</taxon>
        <taxon>Pedobacter</taxon>
    </lineage>
</organism>
<feature type="transmembrane region" description="Helical" evidence="1">
    <location>
        <begin position="98"/>
        <end position="123"/>
    </location>
</feature>
<evidence type="ECO:0000313" key="3">
    <source>
        <dbReference type="Proteomes" id="UP001336835"/>
    </source>
</evidence>
<sequence length="383" mass="44674">MKRCLQFLLFKIGLFGPHRLVGMTWISLLKSRPKLRQLKKAQRRFKQSLLLNNFTAAFLIVIFVVVALILCCFIPEHFSTTRLAFISWIKFPKVENAYSLLSETLGAAATIIGLSFVVIGFIFETVKNRTLRTYRDIFRVTNLYYVFSISIVSIFALTLINTFKYSTNNWTAGNLAILGTVLLLATTLSIAHLFYKVLVFFNPQYVARLSKNALLRAAQLRLLQTWFNRESEQVFDRTMKSYGFENDAFFPGFLGEPADELLLDNEKEMQLEDVFFPLLRLTGRKIRRRCSAMNFYSLRYQGRVERRKPMFWFDAGTLVKSFERKYLSYSVLLKPIREDDFSEEKKILDKRLGKSAETGNKELLNEALEDMGQLFEIYYKYGR</sequence>
<gene>
    <name evidence="2" type="ORF">VRU48_19120</name>
</gene>
<accession>A0ABU7ID92</accession>
<evidence type="ECO:0000313" key="2">
    <source>
        <dbReference type="EMBL" id="MEE1947246.1"/>
    </source>
</evidence>
<keyword evidence="1" id="KW-1133">Transmembrane helix</keyword>
<feature type="transmembrane region" description="Helical" evidence="1">
    <location>
        <begin position="50"/>
        <end position="78"/>
    </location>
</feature>
<proteinExistence type="predicted"/>
<comment type="caution">
    <text evidence="2">The sequence shown here is derived from an EMBL/GenBank/DDBJ whole genome shotgun (WGS) entry which is preliminary data.</text>
</comment>
<protein>
    <recommendedName>
        <fullName evidence="4">DUF2254 domain-containing protein</fullName>
    </recommendedName>
</protein>
<keyword evidence="1" id="KW-0472">Membrane</keyword>
<reference evidence="2 3" key="1">
    <citation type="submission" date="2024-01" db="EMBL/GenBank/DDBJ databases">
        <title>Pedobacter sp. nov., isolated from fresh soil.</title>
        <authorList>
            <person name="Le N.T.T."/>
        </authorList>
    </citation>
    <scope>NUCLEOTIDE SEQUENCE [LARGE SCALE GENOMIC DNA]</scope>
    <source>
        <strain evidence="2 3">KR3-3</strain>
    </source>
</reference>
<evidence type="ECO:0008006" key="4">
    <source>
        <dbReference type="Google" id="ProtNLM"/>
    </source>
</evidence>
<dbReference type="Proteomes" id="UP001336835">
    <property type="component" value="Unassembled WGS sequence"/>
</dbReference>
<name>A0ABU7ID92_9SPHI</name>
<evidence type="ECO:0000256" key="1">
    <source>
        <dbReference type="SAM" id="Phobius"/>
    </source>
</evidence>
<feature type="transmembrane region" description="Helical" evidence="1">
    <location>
        <begin position="175"/>
        <end position="201"/>
    </location>
</feature>
<dbReference type="RefSeq" id="WP_330109534.1">
    <property type="nucleotide sequence ID" value="NZ_JAZDQT010000004.1"/>
</dbReference>
<keyword evidence="3" id="KW-1185">Reference proteome</keyword>